<keyword evidence="2" id="KW-1185">Reference proteome</keyword>
<protein>
    <submittedName>
        <fullName evidence="1">Uncharacterized protein</fullName>
    </submittedName>
</protein>
<evidence type="ECO:0000313" key="1">
    <source>
        <dbReference type="EMBL" id="CAD6943148.1"/>
    </source>
</evidence>
<gene>
    <name evidence="1" type="ORF">JKIAZH3_G2817</name>
</gene>
<accession>A0ABN7J3J7</accession>
<evidence type="ECO:0000313" key="2">
    <source>
        <dbReference type="Proteomes" id="UP000836402"/>
    </source>
</evidence>
<reference evidence="1" key="1">
    <citation type="submission" date="2020-10" db="EMBL/GenBank/DDBJ databases">
        <authorList>
            <person name="Sedaghatjoo S."/>
        </authorList>
    </citation>
    <scope>NUCLEOTIDE SEQUENCE</scope>
    <source>
        <strain evidence="1">AZH3</strain>
    </source>
</reference>
<organism evidence="1 2">
    <name type="scientific">Tilletia caries</name>
    <name type="common">wheat bunt fungus</name>
    <dbReference type="NCBI Taxonomy" id="13290"/>
    <lineage>
        <taxon>Eukaryota</taxon>
        <taxon>Fungi</taxon>
        <taxon>Dikarya</taxon>
        <taxon>Basidiomycota</taxon>
        <taxon>Ustilaginomycotina</taxon>
        <taxon>Exobasidiomycetes</taxon>
        <taxon>Tilletiales</taxon>
        <taxon>Tilletiaceae</taxon>
        <taxon>Tilletia</taxon>
    </lineage>
</organism>
<dbReference type="EMBL" id="CAJHJG010004673">
    <property type="protein sequence ID" value="CAD6943148.1"/>
    <property type="molecule type" value="Genomic_DNA"/>
</dbReference>
<dbReference type="Proteomes" id="UP000836402">
    <property type="component" value="Unassembled WGS sequence"/>
</dbReference>
<comment type="caution">
    <text evidence="1">The sequence shown here is derived from an EMBL/GenBank/DDBJ whole genome shotgun (WGS) entry which is preliminary data.</text>
</comment>
<proteinExistence type="predicted"/>
<name>A0ABN7J3J7_9BASI</name>
<sequence>MCPFPHHNSVLVLVSASIYHAQEIRSLVEDNLPHRAGILQDQVELPSATGRAREGRRLLRGDAYNHPSRLHF</sequence>